<evidence type="ECO:0000313" key="1">
    <source>
        <dbReference type="EMBL" id="ACY18137.1"/>
    </source>
</evidence>
<dbReference type="Pfam" id="PF07799">
    <property type="entry name" value="DUF1643"/>
    <property type="match status" value="1"/>
</dbReference>
<dbReference type="OrthoDB" id="9807577at2"/>
<dbReference type="HOGENOM" id="CLU_097481_0_1_7"/>
<dbReference type="InterPro" id="IPR012441">
    <property type="entry name" value="DUF1643"/>
</dbReference>
<name>D0LGB2_HALO1</name>
<dbReference type="Proteomes" id="UP000001880">
    <property type="component" value="Chromosome"/>
</dbReference>
<organism evidence="1 2">
    <name type="scientific">Haliangium ochraceum (strain DSM 14365 / JCM 11303 / SMP-2)</name>
    <dbReference type="NCBI Taxonomy" id="502025"/>
    <lineage>
        <taxon>Bacteria</taxon>
        <taxon>Pseudomonadati</taxon>
        <taxon>Myxococcota</taxon>
        <taxon>Polyangia</taxon>
        <taxon>Haliangiales</taxon>
        <taxon>Kofleriaceae</taxon>
        <taxon>Haliangium</taxon>
    </lineage>
</organism>
<gene>
    <name evidence="1" type="ordered locus">Hoch_5660</name>
</gene>
<dbReference type="EMBL" id="CP001804">
    <property type="protein sequence ID" value="ACY18137.1"/>
    <property type="molecule type" value="Genomic_DNA"/>
</dbReference>
<dbReference type="KEGG" id="hoh:Hoch_5660"/>
<dbReference type="STRING" id="502025.Hoch_5660"/>
<keyword evidence="2" id="KW-1185">Reference proteome</keyword>
<dbReference type="AlphaFoldDB" id="D0LGB2"/>
<proteinExistence type="predicted"/>
<dbReference type="RefSeq" id="WP_012830729.1">
    <property type="nucleotide sequence ID" value="NC_013440.1"/>
</dbReference>
<reference evidence="1 2" key="1">
    <citation type="journal article" date="2010" name="Stand. Genomic Sci.">
        <title>Complete genome sequence of Haliangium ochraceum type strain (SMP-2).</title>
        <authorList>
            <consortium name="US DOE Joint Genome Institute (JGI-PGF)"/>
            <person name="Ivanova N."/>
            <person name="Daum C."/>
            <person name="Lang E."/>
            <person name="Abt B."/>
            <person name="Kopitz M."/>
            <person name="Saunders E."/>
            <person name="Lapidus A."/>
            <person name="Lucas S."/>
            <person name="Glavina Del Rio T."/>
            <person name="Nolan M."/>
            <person name="Tice H."/>
            <person name="Copeland A."/>
            <person name="Cheng J.F."/>
            <person name="Chen F."/>
            <person name="Bruce D."/>
            <person name="Goodwin L."/>
            <person name="Pitluck S."/>
            <person name="Mavromatis K."/>
            <person name="Pati A."/>
            <person name="Mikhailova N."/>
            <person name="Chen A."/>
            <person name="Palaniappan K."/>
            <person name="Land M."/>
            <person name="Hauser L."/>
            <person name="Chang Y.J."/>
            <person name="Jeffries C.D."/>
            <person name="Detter J.C."/>
            <person name="Brettin T."/>
            <person name="Rohde M."/>
            <person name="Goker M."/>
            <person name="Bristow J."/>
            <person name="Markowitz V."/>
            <person name="Eisen J.A."/>
            <person name="Hugenholtz P."/>
            <person name="Kyrpides N.C."/>
            <person name="Klenk H.P."/>
        </authorList>
    </citation>
    <scope>NUCLEOTIDE SEQUENCE [LARGE SCALE GENOMIC DNA]</scope>
    <source>
        <strain evidence="2">DSM 14365 / CIP 107738 / JCM 11303 / AJ 13395 / SMP-2</strain>
    </source>
</reference>
<protein>
    <recommendedName>
        <fullName evidence="3">DUF1643 domain-containing protein</fullName>
    </recommendedName>
</protein>
<sequence>MRRGATIDPSGRYRYRLWRTWDAAGTRVLFVMLNPSTADHRQDDPTIRRCIGFARAWGHGRLAVVNLFALRTPSVAELRRARAPVGPDNQRHLRASLRAADRVIAAWGVHGAARAGELLPALAEAARAPLECLGTTRDGHPRHPLYVRADVRPIRFVW</sequence>
<dbReference type="eggNOG" id="COG4333">
    <property type="taxonomic scope" value="Bacteria"/>
</dbReference>
<evidence type="ECO:0000313" key="2">
    <source>
        <dbReference type="Proteomes" id="UP000001880"/>
    </source>
</evidence>
<evidence type="ECO:0008006" key="3">
    <source>
        <dbReference type="Google" id="ProtNLM"/>
    </source>
</evidence>
<accession>D0LGB2</accession>